<keyword evidence="2 4" id="KW-0863">Zinc-finger</keyword>
<dbReference type="Pfam" id="PF25298">
    <property type="entry name" value="Baculo_FP_2nd"/>
    <property type="match status" value="1"/>
</dbReference>
<dbReference type="GO" id="GO:0032259">
    <property type="term" value="P:methylation"/>
    <property type="evidence" value="ECO:0007669"/>
    <property type="project" value="UniProtKB-KW"/>
</dbReference>
<sequence length="319" mass="36549">MARCYGCKGLSEEKDELICSGECGERFHFSCVGTSARNFGKMSSEQKGNWLCLPCKVKPKTKPGSNNANQKEENSDSELEIDDAKNMAANIKLILSTMNKVNARVDSIQDEIKGLRESVQYMSDKFDDYVMEMESMKEKVSKLEKDLSKRDNEVEALTARVNELEYNNRKTHVEINGVPETQNEDCKAIMIDTYKILLPETTINIVSACRVGAQRSKKNRPIVAVLEDEDQCKLLIETARKKKNLVASSLVSTWPKEPIYVGEHLTWYSKDLLYKAKKIAKEKNYKYAWVKNYMIYVKKDENQKQPIMIKTAKDLEKII</sequence>
<keyword evidence="7" id="KW-0808">Transferase</keyword>
<evidence type="ECO:0000256" key="2">
    <source>
        <dbReference type="ARBA" id="ARBA00022771"/>
    </source>
</evidence>
<dbReference type="InterPro" id="IPR013083">
    <property type="entry name" value="Znf_RING/FYVE/PHD"/>
</dbReference>
<reference evidence="7" key="2">
    <citation type="submission" date="2014-07" db="EMBL/GenBank/DDBJ databases">
        <authorList>
            <person name="Hull J."/>
        </authorList>
    </citation>
    <scope>NUCLEOTIDE SEQUENCE</scope>
</reference>
<keyword evidence="1" id="KW-0479">Metal-binding</keyword>
<dbReference type="SMART" id="SM00249">
    <property type="entry name" value="PHD"/>
    <property type="match status" value="1"/>
</dbReference>
<accession>A0A0A9WBZ4</accession>
<evidence type="ECO:0000256" key="5">
    <source>
        <dbReference type="SAM" id="Coils"/>
    </source>
</evidence>
<dbReference type="InterPro" id="IPR011011">
    <property type="entry name" value="Znf_FYVE_PHD"/>
</dbReference>
<dbReference type="InterPro" id="IPR019786">
    <property type="entry name" value="Zinc_finger_PHD-type_CS"/>
</dbReference>
<feature type="domain" description="PHD-type" evidence="6">
    <location>
        <begin position="1"/>
        <end position="58"/>
    </location>
</feature>
<protein>
    <submittedName>
        <fullName evidence="7">Histone-lysine N-methyltransferase MLL2</fullName>
    </submittedName>
</protein>
<dbReference type="GO" id="GO:0008168">
    <property type="term" value="F:methyltransferase activity"/>
    <property type="evidence" value="ECO:0007669"/>
    <property type="project" value="UniProtKB-KW"/>
</dbReference>
<keyword evidence="7" id="KW-0489">Methyltransferase</keyword>
<organism evidence="7">
    <name type="scientific">Lygus hesperus</name>
    <name type="common">Western plant bug</name>
    <dbReference type="NCBI Taxonomy" id="30085"/>
    <lineage>
        <taxon>Eukaryota</taxon>
        <taxon>Metazoa</taxon>
        <taxon>Ecdysozoa</taxon>
        <taxon>Arthropoda</taxon>
        <taxon>Hexapoda</taxon>
        <taxon>Insecta</taxon>
        <taxon>Pterygota</taxon>
        <taxon>Neoptera</taxon>
        <taxon>Paraneoptera</taxon>
        <taxon>Hemiptera</taxon>
        <taxon>Heteroptera</taxon>
        <taxon>Panheteroptera</taxon>
        <taxon>Cimicomorpha</taxon>
        <taxon>Miridae</taxon>
        <taxon>Mirini</taxon>
        <taxon>Lygus</taxon>
    </lineage>
</organism>
<evidence type="ECO:0000256" key="4">
    <source>
        <dbReference type="PROSITE-ProRule" id="PRU00146"/>
    </source>
</evidence>
<dbReference type="Gene3D" id="1.20.1480.30">
    <property type="entry name" value="Designed four-helix bundle protein"/>
    <property type="match status" value="1"/>
</dbReference>
<evidence type="ECO:0000313" key="7">
    <source>
        <dbReference type="EMBL" id="JAG05304.1"/>
    </source>
</evidence>
<dbReference type="SUPFAM" id="SSF57903">
    <property type="entry name" value="FYVE/PHD zinc finger"/>
    <property type="match status" value="1"/>
</dbReference>
<gene>
    <name evidence="7" type="primary">Mll2_3</name>
    <name evidence="7" type="ORF">CM83_16136</name>
</gene>
<dbReference type="PROSITE" id="PS50016">
    <property type="entry name" value="ZF_PHD_2"/>
    <property type="match status" value="1"/>
</dbReference>
<keyword evidence="5" id="KW-0175">Coiled coil</keyword>
<dbReference type="InterPro" id="IPR057251">
    <property type="entry name" value="FP_C"/>
</dbReference>
<dbReference type="GO" id="GO:0008270">
    <property type="term" value="F:zinc ion binding"/>
    <property type="evidence" value="ECO:0007669"/>
    <property type="project" value="UniProtKB-KW"/>
</dbReference>
<dbReference type="InterPro" id="IPR001965">
    <property type="entry name" value="Znf_PHD"/>
</dbReference>
<dbReference type="EMBL" id="GBHO01038300">
    <property type="protein sequence ID" value="JAG05304.1"/>
    <property type="molecule type" value="Transcribed_RNA"/>
</dbReference>
<reference evidence="7" key="1">
    <citation type="journal article" date="2014" name="PLoS ONE">
        <title>Transcriptome-Based Identification of ABC Transporters in the Western Tarnished Plant Bug Lygus hesperus.</title>
        <authorList>
            <person name="Hull J.J."/>
            <person name="Chaney K."/>
            <person name="Geib S.M."/>
            <person name="Fabrick J.A."/>
            <person name="Brent C.S."/>
            <person name="Walsh D."/>
            <person name="Lavine L.C."/>
        </authorList>
    </citation>
    <scope>NUCLEOTIDE SEQUENCE</scope>
</reference>
<dbReference type="PROSITE" id="PS01359">
    <property type="entry name" value="ZF_PHD_1"/>
    <property type="match status" value="1"/>
</dbReference>
<dbReference type="Gene3D" id="3.30.40.10">
    <property type="entry name" value="Zinc/RING finger domain, C3HC4 (zinc finger)"/>
    <property type="match status" value="1"/>
</dbReference>
<proteinExistence type="predicted"/>
<dbReference type="InterPro" id="IPR019787">
    <property type="entry name" value="Znf_PHD-finger"/>
</dbReference>
<keyword evidence="3" id="KW-0862">Zinc</keyword>
<evidence type="ECO:0000259" key="6">
    <source>
        <dbReference type="PROSITE" id="PS50016"/>
    </source>
</evidence>
<evidence type="ECO:0000256" key="3">
    <source>
        <dbReference type="ARBA" id="ARBA00022833"/>
    </source>
</evidence>
<feature type="coiled-coil region" evidence="5">
    <location>
        <begin position="67"/>
        <end position="167"/>
    </location>
</feature>
<name>A0A0A9WBZ4_LYGHE</name>
<evidence type="ECO:0000256" key="1">
    <source>
        <dbReference type="ARBA" id="ARBA00022723"/>
    </source>
</evidence>
<dbReference type="AlphaFoldDB" id="A0A0A9WBZ4"/>